<feature type="domain" description="MPN" evidence="6">
    <location>
        <begin position="20"/>
        <end position="150"/>
    </location>
</feature>
<keyword evidence="4" id="KW-0862">Zinc</keyword>
<evidence type="ECO:0000256" key="2">
    <source>
        <dbReference type="ARBA" id="ARBA00022723"/>
    </source>
</evidence>
<dbReference type="GO" id="GO:0006508">
    <property type="term" value="P:proteolysis"/>
    <property type="evidence" value="ECO:0007669"/>
    <property type="project" value="UniProtKB-KW"/>
</dbReference>
<evidence type="ECO:0000313" key="7">
    <source>
        <dbReference type="EMBL" id="AMM53813.1"/>
    </source>
</evidence>
<dbReference type="PROSITE" id="PS50249">
    <property type="entry name" value="MPN"/>
    <property type="match status" value="1"/>
</dbReference>
<accession>A0A127B8W0</accession>
<dbReference type="CDD" id="cd08070">
    <property type="entry name" value="MPN_like"/>
    <property type="match status" value="1"/>
</dbReference>
<dbReference type="AlphaFoldDB" id="A0A127B8W0"/>
<reference evidence="7 8" key="2">
    <citation type="journal article" date="2016" name="Int. J. Syst. Evol. Microbiol.">
        <title>Pyrococcus kukulkanii sp. nov., a hyperthermophilic, piezophilic archaeon isolated from a deep-sea hydrothermal vent.</title>
        <authorList>
            <person name="Callac N."/>
            <person name="Oger P."/>
            <person name="Lesongeur F."/>
            <person name="Rattray J.E."/>
            <person name="Vannier P."/>
            <person name="Michoud G."/>
            <person name="Beauverger M."/>
            <person name="Gayet N."/>
            <person name="Rouxel O."/>
            <person name="Jebbar M."/>
            <person name="Godfroy A."/>
        </authorList>
    </citation>
    <scope>NUCLEOTIDE SEQUENCE [LARGE SCALE GENOMIC DNA]</scope>
    <source>
        <strain evidence="7 8">NCB100</strain>
    </source>
</reference>
<name>A0A127B8W0_9EURY</name>
<keyword evidence="5 7" id="KW-0482">Metalloprotease</keyword>
<evidence type="ECO:0000313" key="8">
    <source>
        <dbReference type="Proteomes" id="UP000070587"/>
    </source>
</evidence>
<dbReference type="PANTHER" id="PTHR34858">
    <property type="entry name" value="CYSO-CYSTEINE PEPTIDASE"/>
    <property type="match status" value="1"/>
</dbReference>
<sequence>MVSSTLSSSRRRLLSDFRFSLVLPKPIIEEILKRATSSPIEICGFLLGRENKVSEVVFVKNGLDSPVEFEMEPEEMLKALEYAEGKGLEVVGIFHSHLSCPPTPSGKDLKGMELWPVVWLIVNSSGEYGAWKLENGKVVEVEVRIVNGSP</sequence>
<dbReference type="InterPro" id="IPR051929">
    <property type="entry name" value="VirAsm_ModProt"/>
</dbReference>
<proteinExistence type="predicted"/>
<keyword evidence="3" id="KW-0378">Hydrolase</keyword>
<reference evidence="8" key="1">
    <citation type="submission" date="2015-02" db="EMBL/GenBank/DDBJ databases">
        <title>Pyrococcus kukulkanii sp. nov., a novel hyperthermophilic archaeon isolated from a deep-sea hydrothermal vent at the Guaymas Basin.</title>
        <authorList>
            <person name="Oger P.M."/>
            <person name="Callac N."/>
            <person name="Jebbar M."/>
            <person name="Godfroy A."/>
        </authorList>
    </citation>
    <scope>NUCLEOTIDE SEQUENCE [LARGE SCALE GENOMIC DNA]</scope>
    <source>
        <strain evidence="8">NCB100</strain>
    </source>
</reference>
<gene>
    <name evidence="7" type="ORF">TQ32_04415</name>
</gene>
<dbReference type="GO" id="GO:0008270">
    <property type="term" value="F:zinc ion binding"/>
    <property type="evidence" value="ECO:0007669"/>
    <property type="project" value="TreeGrafter"/>
</dbReference>
<dbReference type="FunFam" id="3.40.140.10:FF:000085">
    <property type="entry name" value="Mov34/MPN/PAD-1 family protein"/>
    <property type="match status" value="1"/>
</dbReference>
<evidence type="ECO:0000256" key="1">
    <source>
        <dbReference type="ARBA" id="ARBA00022670"/>
    </source>
</evidence>
<keyword evidence="1 7" id="KW-0645">Protease</keyword>
<dbReference type="Gene3D" id="3.40.140.10">
    <property type="entry name" value="Cytidine Deaminase, domain 2"/>
    <property type="match status" value="1"/>
</dbReference>
<evidence type="ECO:0000259" key="6">
    <source>
        <dbReference type="PROSITE" id="PS50249"/>
    </source>
</evidence>
<dbReference type="OrthoDB" id="10589at2157"/>
<evidence type="ECO:0000256" key="3">
    <source>
        <dbReference type="ARBA" id="ARBA00022801"/>
    </source>
</evidence>
<evidence type="ECO:0000256" key="5">
    <source>
        <dbReference type="ARBA" id="ARBA00023049"/>
    </source>
</evidence>
<dbReference type="PATRIC" id="fig|1609559.3.peg.919"/>
<dbReference type="Pfam" id="PF14464">
    <property type="entry name" value="Prok-JAB"/>
    <property type="match status" value="1"/>
</dbReference>
<dbReference type="InterPro" id="IPR037518">
    <property type="entry name" value="MPN"/>
</dbReference>
<dbReference type="PANTHER" id="PTHR34858:SF1">
    <property type="entry name" value="CYSO-CYSTEINE PEPTIDASE"/>
    <property type="match status" value="1"/>
</dbReference>
<dbReference type="Proteomes" id="UP000070587">
    <property type="component" value="Chromosome"/>
</dbReference>
<dbReference type="InterPro" id="IPR000555">
    <property type="entry name" value="JAMM/MPN+_dom"/>
</dbReference>
<dbReference type="EMBL" id="CP010835">
    <property type="protein sequence ID" value="AMM53813.1"/>
    <property type="molecule type" value="Genomic_DNA"/>
</dbReference>
<keyword evidence="2" id="KW-0479">Metal-binding</keyword>
<evidence type="ECO:0000256" key="4">
    <source>
        <dbReference type="ARBA" id="ARBA00022833"/>
    </source>
</evidence>
<dbReference type="SMART" id="SM00232">
    <property type="entry name" value="JAB_MPN"/>
    <property type="match status" value="1"/>
</dbReference>
<dbReference type="SUPFAM" id="SSF102712">
    <property type="entry name" value="JAB1/MPN domain"/>
    <property type="match status" value="1"/>
</dbReference>
<organism evidence="7 8">
    <name type="scientific">Pyrococcus kukulkanii</name>
    <dbReference type="NCBI Taxonomy" id="1609559"/>
    <lineage>
        <taxon>Archaea</taxon>
        <taxon>Methanobacteriati</taxon>
        <taxon>Methanobacteriota</taxon>
        <taxon>Thermococci</taxon>
        <taxon>Thermococcales</taxon>
        <taxon>Thermococcaceae</taxon>
        <taxon>Pyrococcus</taxon>
    </lineage>
</organism>
<dbReference type="InterPro" id="IPR028090">
    <property type="entry name" value="JAB_dom_prok"/>
</dbReference>
<dbReference type="KEGG" id="pyc:TQ32_04415"/>
<dbReference type="GO" id="GO:0008235">
    <property type="term" value="F:metalloexopeptidase activity"/>
    <property type="evidence" value="ECO:0007669"/>
    <property type="project" value="TreeGrafter"/>
</dbReference>
<protein>
    <submittedName>
        <fullName evidence="7">Metalloprotease</fullName>
    </submittedName>
</protein>
<dbReference type="STRING" id="1609559.TQ32_04415"/>